<evidence type="ECO:0000256" key="1">
    <source>
        <dbReference type="SAM" id="MobiDB-lite"/>
    </source>
</evidence>
<evidence type="ECO:0000259" key="2">
    <source>
        <dbReference type="SMART" id="SM00955"/>
    </source>
</evidence>
<dbReference type="Pfam" id="PF23214">
    <property type="entry name" value="SH3_CYT4"/>
    <property type="match status" value="1"/>
</dbReference>
<protein>
    <recommendedName>
        <fullName evidence="2">RNB domain-containing protein</fullName>
    </recommendedName>
</protein>
<proteinExistence type="predicted"/>
<gene>
    <name evidence="3" type="ORF">DSM5745_10677</name>
</gene>
<name>A0A3D8QHC6_9EURO</name>
<dbReference type="SMART" id="SM00955">
    <property type="entry name" value="RNB"/>
    <property type="match status" value="1"/>
</dbReference>
<dbReference type="PANTHER" id="PTHR23355:SF65">
    <property type="entry name" value="EXORIBONUCLEASE CYT-4, PUTATIVE (AFU_ORTHOLOGUE AFUA_7G01550)-RELATED"/>
    <property type="match status" value="1"/>
</dbReference>
<dbReference type="SUPFAM" id="SSF50249">
    <property type="entry name" value="Nucleic acid-binding proteins"/>
    <property type="match status" value="1"/>
</dbReference>
<dbReference type="GeneID" id="38121047"/>
<evidence type="ECO:0000313" key="3">
    <source>
        <dbReference type="EMBL" id="RDW61179.1"/>
    </source>
</evidence>
<accession>A0A3D8QHC6</accession>
<dbReference type="InterPro" id="IPR056624">
    <property type="entry name" value="WH_CYT4"/>
</dbReference>
<dbReference type="STRING" id="1810919.A0A3D8QHC6"/>
<organism evidence="3 4">
    <name type="scientific">Aspergillus mulundensis</name>
    <dbReference type="NCBI Taxonomy" id="1810919"/>
    <lineage>
        <taxon>Eukaryota</taxon>
        <taxon>Fungi</taxon>
        <taxon>Dikarya</taxon>
        <taxon>Ascomycota</taxon>
        <taxon>Pezizomycotina</taxon>
        <taxon>Eurotiomycetes</taxon>
        <taxon>Eurotiomycetidae</taxon>
        <taxon>Eurotiales</taxon>
        <taxon>Aspergillaceae</taxon>
        <taxon>Aspergillus</taxon>
        <taxon>Aspergillus subgen. Nidulantes</taxon>
    </lineage>
</organism>
<dbReference type="RefSeq" id="XP_026598711.1">
    <property type="nucleotide sequence ID" value="XM_026752693.1"/>
</dbReference>
<dbReference type="OrthoDB" id="2285229at2759"/>
<dbReference type="PANTHER" id="PTHR23355">
    <property type="entry name" value="RIBONUCLEASE"/>
    <property type="match status" value="1"/>
</dbReference>
<dbReference type="GO" id="GO:0006402">
    <property type="term" value="P:mRNA catabolic process"/>
    <property type="evidence" value="ECO:0007669"/>
    <property type="project" value="TreeGrafter"/>
</dbReference>
<dbReference type="Pfam" id="PF00773">
    <property type="entry name" value="RNB"/>
    <property type="match status" value="1"/>
</dbReference>
<feature type="domain" description="RNB" evidence="2">
    <location>
        <begin position="530"/>
        <end position="875"/>
    </location>
</feature>
<dbReference type="GO" id="GO:0003723">
    <property type="term" value="F:RNA binding"/>
    <property type="evidence" value="ECO:0007669"/>
    <property type="project" value="InterPro"/>
</dbReference>
<feature type="region of interest" description="Disordered" evidence="1">
    <location>
        <begin position="672"/>
        <end position="693"/>
    </location>
</feature>
<evidence type="ECO:0000313" key="4">
    <source>
        <dbReference type="Proteomes" id="UP000256690"/>
    </source>
</evidence>
<dbReference type="GO" id="GO:0000932">
    <property type="term" value="C:P-body"/>
    <property type="evidence" value="ECO:0007669"/>
    <property type="project" value="TreeGrafter"/>
</dbReference>
<dbReference type="AlphaFoldDB" id="A0A3D8QHC6"/>
<dbReference type="GO" id="GO:0000175">
    <property type="term" value="F:3'-5'-RNA exonuclease activity"/>
    <property type="evidence" value="ECO:0007669"/>
    <property type="project" value="TreeGrafter"/>
</dbReference>
<sequence length="1028" mass="115966">MPLILSRARVSGRTTGPGFVRLGRCTSAAARSRPAALSRVAASPVVNRRYNSNKAEDDSQETFYDVSLGQAQSIEDIRLQAEFEKNKDIREYLRKWRALRPDTLDPVRDIGISDPSEPWVGNMVNFSSGEDTLDDKLRMADEDMSDFVDFGDEGEGAYDYLQPGDLVVFRLNQIMRHAIYVRTINKQHQFYTHRGKWQIAEPKDVDFVVRGFTSPKSVSRLHPYFPDTTAVLCGDMQSTIEGGVPREAGAHLLDKINDFEVQAQAIYRANSARFDNIYNIVAHKEKQLQMTLDELVCAALEIAPEQINDVIRFVVHRACRQYPLLIDSDRSSLFNHQYMVFPTPISGMLEKVMNWFHQYQAYLVRSASLKTAPPKDHPMVAFIQKAQGLIRRSRAIRSPTVMASVGPSSQRFAPGQDGNPHVVRRVPTNTFTADDKLIIQFLQLWCIPPRRMKSSALQSVGSHIMRATGMYSALDLNSGSAPLFLQEIGVFAPWENTRLLDADLVLSTPPPTVSEPNQNKSLTDVMATLRKDWGELPVYCVDAVDAEEIDDGISLERIQGSEDTFWIRVHIANPSAFLDHDHPNVQYASSRLQTIYVPDRTYPIFPKDLTQQNFSLAPGRPCLTFSAKMNLQGEVLETDVCNGTVQNVKYITHDKLRSVFGVEADKSMEPLVVGGNMPERSRPEIQDTVSPEDESTFHTLRQLMLGFREYRRQNGAMEWPHQVNLSVSMSAGNEPLPTPSTEVHQPGYYIGDPIIQLRPQKRDAHEVLDVSKHDLVSLLMNLACWVSAKWCAERNIPAVYDGTNYHPELPRLTNENMSEYGGQGFYQLSAPRGVSSPRPMKHVPLGLDAYIKSTSPLRRFTDMLAHYQIEAALRFEHEKGDRFDASNPSHANLLPFTHTAVEEYISQTRWKHNRIRAIDHMSKQFWACMLFFRAFYFAECALPETFECIVHRPFSATPLAGTQYDNGFLGAIASLGVRCTIDVPPELGDVDILSVVEAKITGVNLARCLVNLEATKLVRPFKRVGEWA</sequence>
<keyword evidence="4" id="KW-1185">Reference proteome</keyword>
<dbReference type="InterPro" id="IPR050180">
    <property type="entry name" value="RNR_Ribonuclease"/>
</dbReference>
<comment type="caution">
    <text evidence="3">The sequence shown here is derived from an EMBL/GenBank/DDBJ whole genome shotgun (WGS) entry which is preliminary data.</text>
</comment>
<dbReference type="InterPro" id="IPR056625">
    <property type="entry name" value="SH3_CYT4"/>
</dbReference>
<dbReference type="InterPro" id="IPR001900">
    <property type="entry name" value="RNase_II/R"/>
</dbReference>
<dbReference type="Proteomes" id="UP000256690">
    <property type="component" value="Unassembled WGS sequence"/>
</dbReference>
<dbReference type="Pfam" id="PF23216">
    <property type="entry name" value="WHD_CYT4"/>
    <property type="match status" value="1"/>
</dbReference>
<reference evidence="3 4" key="1">
    <citation type="journal article" date="2018" name="IMA Fungus">
        <title>IMA Genome-F 9: Draft genome sequence of Annulohypoxylon stygium, Aspergillus mulundensis, Berkeleyomyces basicola (syn. Thielaviopsis basicola), Ceratocystis smalleyi, two Cercospora beticola strains, Coleophoma cylindrospora, Fusarium fracticaudum, Phialophora cf. hyalina, and Morchella septimelata.</title>
        <authorList>
            <person name="Wingfield B.D."/>
            <person name="Bills G.F."/>
            <person name="Dong Y."/>
            <person name="Huang W."/>
            <person name="Nel W.J."/>
            <person name="Swalarsk-Parry B.S."/>
            <person name="Vaghefi N."/>
            <person name="Wilken P.M."/>
            <person name="An Z."/>
            <person name="de Beer Z.W."/>
            <person name="De Vos L."/>
            <person name="Chen L."/>
            <person name="Duong T.A."/>
            <person name="Gao Y."/>
            <person name="Hammerbacher A."/>
            <person name="Kikkert J.R."/>
            <person name="Li Y."/>
            <person name="Li H."/>
            <person name="Li K."/>
            <person name="Li Q."/>
            <person name="Liu X."/>
            <person name="Ma X."/>
            <person name="Naidoo K."/>
            <person name="Pethybridge S.J."/>
            <person name="Sun J."/>
            <person name="Steenkamp E.T."/>
            <person name="van der Nest M.A."/>
            <person name="van Wyk S."/>
            <person name="Wingfield M.J."/>
            <person name="Xiong C."/>
            <person name="Yue Q."/>
            <person name="Zhang X."/>
        </authorList>
    </citation>
    <scope>NUCLEOTIDE SEQUENCE [LARGE SCALE GENOMIC DNA]</scope>
    <source>
        <strain evidence="3 4">DSM 5745</strain>
    </source>
</reference>
<dbReference type="InterPro" id="IPR012340">
    <property type="entry name" value="NA-bd_OB-fold"/>
</dbReference>
<dbReference type="EMBL" id="PVWQ01000017">
    <property type="protein sequence ID" value="RDW61179.1"/>
    <property type="molecule type" value="Genomic_DNA"/>
</dbReference>